<evidence type="ECO:0000313" key="2">
    <source>
        <dbReference type="EMBL" id="KAJ8343044.1"/>
    </source>
</evidence>
<dbReference type="AlphaFoldDB" id="A0A9Q1EQF7"/>
<dbReference type="EMBL" id="JAINUF010000014">
    <property type="protein sequence ID" value="KAJ8343044.1"/>
    <property type="molecule type" value="Genomic_DNA"/>
</dbReference>
<accession>A0A9Q1EQF7</accession>
<name>A0A9Q1EQF7_SYNKA</name>
<proteinExistence type="predicted"/>
<organism evidence="2 3">
    <name type="scientific">Synaphobranchus kaupii</name>
    <name type="common">Kaup's arrowtooth eel</name>
    <dbReference type="NCBI Taxonomy" id="118154"/>
    <lineage>
        <taxon>Eukaryota</taxon>
        <taxon>Metazoa</taxon>
        <taxon>Chordata</taxon>
        <taxon>Craniata</taxon>
        <taxon>Vertebrata</taxon>
        <taxon>Euteleostomi</taxon>
        <taxon>Actinopterygii</taxon>
        <taxon>Neopterygii</taxon>
        <taxon>Teleostei</taxon>
        <taxon>Anguilliformes</taxon>
        <taxon>Synaphobranchidae</taxon>
        <taxon>Synaphobranchus</taxon>
    </lineage>
</organism>
<feature type="region of interest" description="Disordered" evidence="1">
    <location>
        <begin position="72"/>
        <end position="95"/>
    </location>
</feature>
<comment type="caution">
    <text evidence="2">The sequence shown here is derived from an EMBL/GenBank/DDBJ whole genome shotgun (WGS) entry which is preliminary data.</text>
</comment>
<sequence>MFCARQLTDIHKYDILQRLLAQIVGMAPCQGQVEGHIILVKPDESHFEDITSQCRPTLNSFHGWPPGAVRSGGCRPASPSRTVSLSDPGGCATDV</sequence>
<protein>
    <submittedName>
        <fullName evidence="2">Uncharacterized protein</fullName>
    </submittedName>
</protein>
<keyword evidence="3" id="KW-1185">Reference proteome</keyword>
<reference evidence="2" key="1">
    <citation type="journal article" date="2023" name="Science">
        <title>Genome structures resolve the early diversification of teleost fishes.</title>
        <authorList>
            <person name="Parey E."/>
            <person name="Louis A."/>
            <person name="Montfort J."/>
            <person name="Bouchez O."/>
            <person name="Roques C."/>
            <person name="Iampietro C."/>
            <person name="Lluch J."/>
            <person name="Castinel A."/>
            <person name="Donnadieu C."/>
            <person name="Desvignes T."/>
            <person name="Floi Bucao C."/>
            <person name="Jouanno E."/>
            <person name="Wen M."/>
            <person name="Mejri S."/>
            <person name="Dirks R."/>
            <person name="Jansen H."/>
            <person name="Henkel C."/>
            <person name="Chen W.J."/>
            <person name="Zahm M."/>
            <person name="Cabau C."/>
            <person name="Klopp C."/>
            <person name="Thompson A.W."/>
            <person name="Robinson-Rechavi M."/>
            <person name="Braasch I."/>
            <person name="Lecointre G."/>
            <person name="Bobe J."/>
            <person name="Postlethwait J.H."/>
            <person name="Berthelot C."/>
            <person name="Roest Crollius H."/>
            <person name="Guiguen Y."/>
        </authorList>
    </citation>
    <scope>NUCLEOTIDE SEQUENCE</scope>
    <source>
        <strain evidence="2">WJC10195</strain>
    </source>
</reference>
<dbReference type="Proteomes" id="UP001152622">
    <property type="component" value="Chromosome 14"/>
</dbReference>
<gene>
    <name evidence="2" type="ORF">SKAU_G00329720</name>
</gene>
<evidence type="ECO:0000313" key="3">
    <source>
        <dbReference type="Proteomes" id="UP001152622"/>
    </source>
</evidence>
<evidence type="ECO:0000256" key="1">
    <source>
        <dbReference type="SAM" id="MobiDB-lite"/>
    </source>
</evidence>